<dbReference type="UniPathway" id="UPA00143"/>
<evidence type="ECO:0000259" key="4">
    <source>
        <dbReference type="Pfam" id="PF22960"/>
    </source>
</evidence>
<dbReference type="GO" id="GO:0005737">
    <property type="term" value="C:cytoplasm"/>
    <property type="evidence" value="ECO:0007669"/>
    <property type="project" value="TreeGrafter"/>
</dbReference>
<dbReference type="GO" id="GO:0016567">
    <property type="term" value="P:protein ubiquitination"/>
    <property type="evidence" value="ECO:0007669"/>
    <property type="project" value="UniProtKB-UniRule"/>
</dbReference>
<comment type="pathway">
    <text evidence="1">Protein modification; protein ubiquitination.</text>
</comment>
<feature type="domain" description="E3 ubiquitin-protein ligase UBR-like C-terminal" evidence="3">
    <location>
        <begin position="1227"/>
        <end position="1588"/>
    </location>
</feature>
<comment type="catalytic activity">
    <reaction evidence="1">
        <text>S-ubiquitinyl-[E2 ubiquitin-conjugating enzyme]-L-cysteine + [acceptor protein]-L-lysine = [E2 ubiquitin-conjugating enzyme]-L-cysteine + N(6)-ubiquitinyl-[acceptor protein]-L-lysine.</text>
        <dbReference type="EC" id="2.3.2.27"/>
    </reaction>
</comment>
<comment type="similarity">
    <text evidence="1">Belongs to the E3 ubiquitin-protein ligase UBR1-like family.</text>
</comment>
<feature type="region of interest" description="Disordered" evidence="2">
    <location>
        <begin position="981"/>
        <end position="1010"/>
    </location>
</feature>
<dbReference type="OrthoDB" id="15304at2759"/>
<dbReference type="EMBL" id="CAJOBC010000086">
    <property type="protein sequence ID" value="CAF3534036.1"/>
    <property type="molecule type" value="Genomic_DNA"/>
</dbReference>
<keyword evidence="1" id="KW-0833">Ubl conjugation pathway</keyword>
<protein>
    <recommendedName>
        <fullName evidence="1">E3 ubiquitin-protein ligase</fullName>
        <ecNumber evidence="1">2.3.2.27</ecNumber>
    </recommendedName>
</protein>
<evidence type="ECO:0000259" key="3">
    <source>
        <dbReference type="Pfam" id="PF18995"/>
    </source>
</evidence>
<keyword evidence="1" id="KW-0862">Zinc</keyword>
<dbReference type="Pfam" id="PF18995">
    <property type="entry name" value="PRT6_C"/>
    <property type="match status" value="1"/>
</dbReference>
<name>A0A813PER8_9BILA</name>
<dbReference type="GO" id="GO:0000151">
    <property type="term" value="C:ubiquitin ligase complex"/>
    <property type="evidence" value="ECO:0007669"/>
    <property type="project" value="TreeGrafter"/>
</dbReference>
<gene>
    <name evidence="5" type="ORF">GPM918_LOCUS1002</name>
    <name evidence="6" type="ORF">SRO942_LOCUS1002</name>
</gene>
<dbReference type="InterPro" id="IPR039164">
    <property type="entry name" value="UBR1-like"/>
</dbReference>
<feature type="compositionally biased region" description="Polar residues" evidence="2">
    <location>
        <begin position="994"/>
        <end position="1010"/>
    </location>
</feature>
<dbReference type="Pfam" id="PF22960">
    <property type="entry name" value="WHD_UBR1"/>
    <property type="match status" value="1"/>
</dbReference>
<proteinExistence type="inferred from homology"/>
<keyword evidence="1" id="KW-0479">Metal-binding</keyword>
<evidence type="ECO:0000313" key="6">
    <source>
        <dbReference type="EMBL" id="CAF3534036.1"/>
    </source>
</evidence>
<dbReference type="PANTHER" id="PTHR21497:SF39">
    <property type="entry name" value="E3 UBIQUITIN-PROTEIN LIGASE UBR3"/>
    <property type="match status" value="1"/>
</dbReference>
<accession>A0A813PER8</accession>
<dbReference type="GO" id="GO:0008270">
    <property type="term" value="F:zinc ion binding"/>
    <property type="evidence" value="ECO:0007669"/>
    <property type="project" value="UniProtKB-UniRule"/>
</dbReference>
<feature type="domain" description="E3 ubiquitin-protein ligase UBR1-like winged-helix" evidence="4">
    <location>
        <begin position="585"/>
        <end position="680"/>
    </location>
</feature>
<dbReference type="EC" id="2.3.2.27" evidence="1"/>
<evidence type="ECO:0000313" key="5">
    <source>
        <dbReference type="EMBL" id="CAF0753954.1"/>
    </source>
</evidence>
<dbReference type="PANTHER" id="PTHR21497">
    <property type="entry name" value="UBIQUITIN LIGASE E3 ALPHA-RELATED"/>
    <property type="match status" value="1"/>
</dbReference>
<dbReference type="GO" id="GO:0061630">
    <property type="term" value="F:ubiquitin protein ligase activity"/>
    <property type="evidence" value="ECO:0007669"/>
    <property type="project" value="UniProtKB-UniRule"/>
</dbReference>
<keyword evidence="7" id="KW-1185">Reference proteome</keyword>
<comment type="caution">
    <text evidence="5">The sequence shown here is derived from an EMBL/GenBank/DDBJ whole genome shotgun (WGS) entry which is preliminary data.</text>
</comment>
<dbReference type="Proteomes" id="UP000681722">
    <property type="component" value="Unassembled WGS sequence"/>
</dbReference>
<dbReference type="GO" id="GO:0071596">
    <property type="term" value="P:ubiquitin-dependent protein catabolic process via the N-end rule pathway"/>
    <property type="evidence" value="ECO:0007669"/>
    <property type="project" value="UniProtKB-UniRule"/>
</dbReference>
<keyword evidence="1" id="KW-0863">Zinc-finger</keyword>
<reference evidence="5" key="1">
    <citation type="submission" date="2021-02" db="EMBL/GenBank/DDBJ databases">
        <authorList>
            <person name="Nowell W R."/>
        </authorList>
    </citation>
    <scope>NUCLEOTIDE SEQUENCE</scope>
</reference>
<dbReference type="InterPro" id="IPR055194">
    <property type="entry name" value="UBR1-like_WH"/>
</dbReference>
<evidence type="ECO:0000313" key="7">
    <source>
        <dbReference type="Proteomes" id="UP000663829"/>
    </source>
</evidence>
<keyword evidence="1" id="KW-0808">Transferase</keyword>
<comment type="function">
    <text evidence="1">Ubiquitin ligase protein which is a component of the N-end rule pathway. Recognizes and binds to proteins bearing specific N-terminal residues that are destabilizing according to the N-end rule, leading to their ubiquitination and subsequent degradation.</text>
</comment>
<dbReference type="Proteomes" id="UP000663829">
    <property type="component" value="Unassembled WGS sequence"/>
</dbReference>
<organism evidence="5 7">
    <name type="scientific">Didymodactylos carnosus</name>
    <dbReference type="NCBI Taxonomy" id="1234261"/>
    <lineage>
        <taxon>Eukaryota</taxon>
        <taxon>Metazoa</taxon>
        <taxon>Spiralia</taxon>
        <taxon>Gnathifera</taxon>
        <taxon>Rotifera</taxon>
        <taxon>Eurotatoria</taxon>
        <taxon>Bdelloidea</taxon>
        <taxon>Philodinida</taxon>
        <taxon>Philodinidae</taxon>
        <taxon>Didymodactylos</taxon>
    </lineage>
</organism>
<evidence type="ECO:0000256" key="1">
    <source>
        <dbReference type="RuleBase" id="RU366018"/>
    </source>
</evidence>
<sequence>MFKSQAGGACDCGDASVMHASGFCTHHGPGRPQMDHPPRELICCAEFLIPYTLKCLVKALRMAGFLDKQNEGPELLDLLNKLSDLGSAIQIYITNALVDEELYRNFTTDNESKKAYYYDYLKQIFDAIPNVYFADNLIDNGDVTEKMPFDIGIKTLLDELMFWCVYAQLPEDLVRFLLSLLPNLNFKMLFTKTFLRYYGMILLSLVSDSNSSDDIPSRLVHISVQLFSSHSITEYAMNSCHLISVVLSCIWNMFENKEQLLIPHPLACTVTFTHIRKNSDEEIGDVTGTAVVVDVDHTLIKRNLYWPLVSDFVNILSHKNITVTILENPKYFSLWLKFVSLFQGMNVNHRVFSHHVEYEPQSYLYAFTTELEICAAAMWCMINHIQTDVSVNLIVSTMKWLVKSVEDWLTAIDYSSTTHSYPGRLTFHLPLHRYMSVFAHNAIYNYNVHPSTFLPITNQAKLFDLLFYPLKAVSGYHEILANLWLRNGSQITVQAKTYSKSAFSPSMHDADLFFIQLLASYIEPNAFMSYLLSKFYVNDWLCYHQRQSAYLEDTQDVPMFESALITIVAILSFHPFIVIRNPKRTRSEVITILCANNRLYSEIEENIPDASPMGTNRKEIETILIDVADYVAPSVELLGSLQQGKYVLKGYIWETEYDPVCVLVRWSKRLYFNNALERYSTYIKQKGLFKTIHQLWPPFRFPEFDHPYLANLQNLLQSRVLHGCLFMSLDAYLKDKRVTENILYLTVYLIEMAVIQISELSSSSNEQNNVEMTSTNEKDEVDKEVICEETKCVQDSQYETYYDFDNILVNMSTIIIKVNQQEERLELDDRNEQLRSNIQKSSKPSRTVYTQTSTKITTVSEYVNESIISLLLKILYRMRLDTFFDIMKSILNNECKPSTSRIGDGQYFISQILARCIQSSEKCRSHVNNETNKLKTLYSNQKPSGTKADMTMEQKRARAKARQQKLLAEIAQSQMAYINEQTSDDQSRLHGISDQPQTSHHSDHLTTATTNPAGTVIDQYECCICRVSKEDNKTQMGLIGISYSSILPSIQYSHANEPNTTSVTMKVYYTNYIAKLLSLYRQPDIVSYGVNNRWLNSCLIHSCGHCIHLECLTSYLKSLHPSDEQCTKYLQAFKTVVAANTMDNLISPVSPLYIKTEYEVHSVDQKEAEISCALLRAQIEHDIIFYDNSSSSNQKNIRKSYYKHMHELMHISYPFCHQRLWTELTGLQCAITDNDAFHNEEKLMAILLRDPITMLYQLIMSIPTKILTEQYDTLVQVVYNVEYIKNLISILRRLSDQDKLDLSTTTHQTLKQDEISTNAYISECLTMLNDSDLSAESGNDMMDEGQSQSEKIARPIESIEAELTKNCTYYIKVASLIKYRLYSEEMPWKIGELIPIEQLVPLLADYLNLSRKPNGLPVPRWFCSEPLILLRTWLEEVNNCARHSASMTKACFITQPVFNPPRLIDLPQKYEDLYRLYSEYQCKVCSETTTQVLLCLICGGSFVKRYQPSCCDYQRNRAKQHDNDCGKPAALMLDIQSTIVHIYRPNRSGQWGSLYLDQHDEEDIDLKRGKTLYLNQKRVQVLRSLWLTSAFEYQVQVWIPYRSTT</sequence>
<dbReference type="InterPro" id="IPR044046">
    <property type="entry name" value="E3_ligase_UBR-like_C"/>
</dbReference>
<dbReference type="EMBL" id="CAJNOQ010000086">
    <property type="protein sequence ID" value="CAF0753954.1"/>
    <property type="molecule type" value="Genomic_DNA"/>
</dbReference>
<evidence type="ECO:0000256" key="2">
    <source>
        <dbReference type="SAM" id="MobiDB-lite"/>
    </source>
</evidence>